<dbReference type="PANTHER" id="PTHR43464">
    <property type="entry name" value="METHYLTRANSFERASE"/>
    <property type="match status" value="1"/>
</dbReference>
<comment type="caution">
    <text evidence="5">The sequence shown here is derived from an EMBL/GenBank/DDBJ whole genome shotgun (WGS) entry which is preliminary data.</text>
</comment>
<dbReference type="GO" id="GO:0032259">
    <property type="term" value="P:methylation"/>
    <property type="evidence" value="ECO:0007669"/>
    <property type="project" value="UniProtKB-KW"/>
</dbReference>
<dbReference type="InterPro" id="IPR041698">
    <property type="entry name" value="Methyltransf_25"/>
</dbReference>
<dbReference type="Proteomes" id="UP000216605">
    <property type="component" value="Unassembled WGS sequence"/>
</dbReference>
<keyword evidence="3" id="KW-0949">S-adenosyl-L-methionine</keyword>
<dbReference type="RefSeq" id="WP_094413541.1">
    <property type="nucleotide sequence ID" value="NZ_NOXV01000225.1"/>
</dbReference>
<accession>A0A255ZA11</accession>
<sequence length="211" mass="23338">MQNKVKELKLRLGLLSQKMYFTLSYKLNFAEWDVSAAQPDLVKLVNSGRLPGKRVLDIGCGLGDNAIYMATEGYDVTGIDYVTSGIKVARKRASKTNTCINFGVADAFSLSSFKNEFDIVTDFGLYHNVPAGKLPLYLDNITKVLKPGGFFIIQSFGSGAPKSRFGPRLVTEPELHKVFGLPWEILEIQPAEYTNRDGVSVPALLSIIKFH</sequence>
<gene>
    <name evidence="5" type="ORF">CHU92_05840</name>
</gene>
<dbReference type="SUPFAM" id="SSF53335">
    <property type="entry name" value="S-adenosyl-L-methionine-dependent methyltransferases"/>
    <property type="match status" value="1"/>
</dbReference>
<protein>
    <recommendedName>
        <fullName evidence="4">Methyltransferase domain-containing protein</fullName>
    </recommendedName>
</protein>
<keyword evidence="2" id="KW-0808">Transferase</keyword>
<dbReference type="CDD" id="cd02440">
    <property type="entry name" value="AdoMet_MTases"/>
    <property type="match status" value="1"/>
</dbReference>
<evidence type="ECO:0000256" key="2">
    <source>
        <dbReference type="ARBA" id="ARBA00022679"/>
    </source>
</evidence>
<evidence type="ECO:0000259" key="4">
    <source>
        <dbReference type="Pfam" id="PF13649"/>
    </source>
</evidence>
<reference evidence="5 6" key="1">
    <citation type="submission" date="2017-07" db="EMBL/GenBank/DDBJ databases">
        <title>Flavobacterium cyanobacteriorum sp. nov., isolated from cyanobacterial aggregates in a eutrophic lake.</title>
        <authorList>
            <person name="Cai H."/>
        </authorList>
    </citation>
    <scope>NUCLEOTIDE SEQUENCE [LARGE SCALE GENOMIC DNA]</scope>
    <source>
        <strain evidence="5 6">TH021</strain>
    </source>
</reference>
<dbReference type="Gene3D" id="3.40.50.150">
    <property type="entry name" value="Vaccinia Virus protein VP39"/>
    <property type="match status" value="1"/>
</dbReference>
<dbReference type="PANTHER" id="PTHR43464:SF19">
    <property type="entry name" value="UBIQUINONE BIOSYNTHESIS O-METHYLTRANSFERASE, MITOCHONDRIAL"/>
    <property type="match status" value="1"/>
</dbReference>
<dbReference type="EMBL" id="NOXV01000225">
    <property type="protein sequence ID" value="OYQ38272.1"/>
    <property type="molecule type" value="Genomic_DNA"/>
</dbReference>
<proteinExistence type="predicted"/>
<evidence type="ECO:0000313" key="6">
    <source>
        <dbReference type="Proteomes" id="UP000216605"/>
    </source>
</evidence>
<keyword evidence="6" id="KW-1185">Reference proteome</keyword>
<organism evidence="5 6">
    <name type="scientific">Flavobacterium cyanobacteriorum</name>
    <dbReference type="NCBI Taxonomy" id="2022802"/>
    <lineage>
        <taxon>Bacteria</taxon>
        <taxon>Pseudomonadati</taxon>
        <taxon>Bacteroidota</taxon>
        <taxon>Flavobacteriia</taxon>
        <taxon>Flavobacteriales</taxon>
        <taxon>Flavobacteriaceae</taxon>
        <taxon>Flavobacterium</taxon>
    </lineage>
</organism>
<evidence type="ECO:0000256" key="3">
    <source>
        <dbReference type="ARBA" id="ARBA00022691"/>
    </source>
</evidence>
<name>A0A255ZA11_9FLAO</name>
<dbReference type="AlphaFoldDB" id="A0A255ZA11"/>
<feature type="domain" description="Methyltransferase" evidence="4">
    <location>
        <begin position="55"/>
        <end position="149"/>
    </location>
</feature>
<evidence type="ECO:0000313" key="5">
    <source>
        <dbReference type="EMBL" id="OYQ38272.1"/>
    </source>
</evidence>
<dbReference type="OrthoDB" id="9791837at2"/>
<keyword evidence="1" id="KW-0489">Methyltransferase</keyword>
<dbReference type="InterPro" id="IPR029063">
    <property type="entry name" value="SAM-dependent_MTases_sf"/>
</dbReference>
<dbReference type="Pfam" id="PF13649">
    <property type="entry name" value="Methyltransf_25"/>
    <property type="match status" value="1"/>
</dbReference>
<dbReference type="GO" id="GO:0008168">
    <property type="term" value="F:methyltransferase activity"/>
    <property type="evidence" value="ECO:0007669"/>
    <property type="project" value="UniProtKB-KW"/>
</dbReference>
<evidence type="ECO:0000256" key="1">
    <source>
        <dbReference type="ARBA" id="ARBA00022603"/>
    </source>
</evidence>